<name>A0ABX5M420_9PROT</name>
<dbReference type="Proteomes" id="UP000247780">
    <property type="component" value="Unassembled WGS sequence"/>
</dbReference>
<sequence length="318" mass="36859">MLPNNTHHRAIKHLHVVSRMYPDLTTLVNKFRSQRELPNWCFLSLNDWLEIEFEQYPHNALIEQVSNAAKLAAIGTWRYSQGIYQINEDLFTALIASPISSILPSEVFYRLPEWSIYIEIPESQWMGESLFGFWAHLEWDKKAKRTELRFLLDCKSGLIPIPLHLGNWTIYESVEKMISEAKKQADLPVELTKAISEEINPIISVLLYLCSDSPEVDNNRVPGTIPSHPVPVKTKKGWRLFPAEKSQFWSVGTMIGEQLRLAENNSDEPTGKKVRTHLRRGHWHGYWIGPKISKRRFSYRWISPLVVAGQNHPILKIE</sequence>
<comment type="caution">
    <text evidence="1">The sequence shown here is derived from an EMBL/GenBank/DDBJ whole genome shotgun (WGS) entry which is preliminary data.</text>
</comment>
<evidence type="ECO:0000313" key="1">
    <source>
        <dbReference type="EMBL" id="PXV76074.1"/>
    </source>
</evidence>
<dbReference type="Pfam" id="PF26125">
    <property type="entry name" value="AcrVA2-like"/>
    <property type="match status" value="1"/>
</dbReference>
<gene>
    <name evidence="1" type="ORF">C8R14_1357</name>
</gene>
<protein>
    <submittedName>
        <fullName evidence="1">Uncharacterized protein</fullName>
    </submittedName>
</protein>
<organism evidence="1 2">
    <name type="scientific">Nitrosomonas eutropha</name>
    <dbReference type="NCBI Taxonomy" id="916"/>
    <lineage>
        <taxon>Bacteria</taxon>
        <taxon>Pseudomonadati</taxon>
        <taxon>Pseudomonadota</taxon>
        <taxon>Betaproteobacteria</taxon>
        <taxon>Nitrosomonadales</taxon>
        <taxon>Nitrosomonadaceae</taxon>
        <taxon>Nitrosomonas</taxon>
    </lineage>
</organism>
<dbReference type="CDD" id="cd22987">
    <property type="entry name" value="AcrVA2-like"/>
    <property type="match status" value="1"/>
</dbReference>
<reference evidence="1 2" key="1">
    <citation type="submission" date="2018-04" db="EMBL/GenBank/DDBJ databases">
        <title>Active sludge and wastewater microbial communities from Klosterneuburg, Austria.</title>
        <authorList>
            <person name="Wagner M."/>
        </authorList>
    </citation>
    <scope>NUCLEOTIDE SEQUENCE [LARGE SCALE GENOMIC DNA]</scope>
    <source>
        <strain evidence="1 2">Nm 57</strain>
    </source>
</reference>
<dbReference type="InterPro" id="IPR058915">
    <property type="entry name" value="AcrVA2-like"/>
</dbReference>
<dbReference type="EMBL" id="QICQ01000035">
    <property type="protein sequence ID" value="PXV76074.1"/>
    <property type="molecule type" value="Genomic_DNA"/>
</dbReference>
<accession>A0ABX5M420</accession>
<evidence type="ECO:0000313" key="2">
    <source>
        <dbReference type="Proteomes" id="UP000247780"/>
    </source>
</evidence>
<keyword evidence="2" id="KW-1185">Reference proteome</keyword>
<proteinExistence type="predicted"/>